<proteinExistence type="predicted"/>
<dbReference type="EMBL" id="MU007018">
    <property type="protein sequence ID" value="KAF2433990.1"/>
    <property type="molecule type" value="Genomic_DNA"/>
</dbReference>
<dbReference type="AlphaFoldDB" id="A0A9P4NX43"/>
<gene>
    <name evidence="2" type="ORF">EJ08DRAFT_558498</name>
</gene>
<dbReference type="Proteomes" id="UP000800235">
    <property type="component" value="Unassembled WGS sequence"/>
</dbReference>
<dbReference type="PANTHER" id="PTHR21310">
    <property type="entry name" value="AMINOGLYCOSIDE PHOSPHOTRANSFERASE-RELATED-RELATED"/>
    <property type="match status" value="1"/>
</dbReference>
<name>A0A9P4NX43_9PEZI</name>
<dbReference type="PANTHER" id="PTHR21310:SF55">
    <property type="entry name" value="AMINOGLYCOSIDE PHOSPHOTRANSFERASE DOMAIN-CONTAINING PROTEIN"/>
    <property type="match status" value="1"/>
</dbReference>
<keyword evidence="3" id="KW-1185">Reference proteome</keyword>
<protein>
    <recommendedName>
        <fullName evidence="1">Aminoglycoside phosphotransferase domain-containing protein</fullName>
    </recommendedName>
</protein>
<dbReference type="InterPro" id="IPR002575">
    <property type="entry name" value="Aminoglycoside_PTrfase"/>
</dbReference>
<feature type="non-terminal residue" evidence="2">
    <location>
        <position position="254"/>
    </location>
</feature>
<dbReference type="Gene3D" id="3.90.1200.10">
    <property type="match status" value="1"/>
</dbReference>
<sequence>ELCYNCGWNTNMLRVARGYTSRLKAVYVRGNYALYEIGPNWLLRDEINTRADGAADDSAAQAHLKAKGLDKLLPLVEMQRYGGGPDEKFAFTIMSRARGVQLSEVSRYLTEEQKWSLGSDLARHIKTWRSLTSDRLETGDGKQLRDFPFMCTNLGPCRDVPYEEHEWLRQLTPTFRKKWTENVDKDIVQLKADLLKDYRPPYMTSTNPPSSRYVFTHGDLNETNIFVEKDELGKFRISAIIDWEFAGYWPWWAE</sequence>
<feature type="domain" description="Aminoglycoside phosphotransferase" evidence="1">
    <location>
        <begin position="59"/>
        <end position="252"/>
    </location>
</feature>
<evidence type="ECO:0000313" key="3">
    <source>
        <dbReference type="Proteomes" id="UP000800235"/>
    </source>
</evidence>
<dbReference type="InterPro" id="IPR051678">
    <property type="entry name" value="AGP_Transferase"/>
</dbReference>
<reference evidence="2" key="1">
    <citation type="journal article" date="2020" name="Stud. Mycol.">
        <title>101 Dothideomycetes genomes: a test case for predicting lifestyles and emergence of pathogens.</title>
        <authorList>
            <person name="Haridas S."/>
            <person name="Albert R."/>
            <person name="Binder M."/>
            <person name="Bloem J."/>
            <person name="Labutti K."/>
            <person name="Salamov A."/>
            <person name="Andreopoulos B."/>
            <person name="Baker S."/>
            <person name="Barry K."/>
            <person name="Bills G."/>
            <person name="Bluhm B."/>
            <person name="Cannon C."/>
            <person name="Castanera R."/>
            <person name="Culley D."/>
            <person name="Daum C."/>
            <person name="Ezra D."/>
            <person name="Gonzalez J."/>
            <person name="Henrissat B."/>
            <person name="Kuo A."/>
            <person name="Liang C."/>
            <person name="Lipzen A."/>
            <person name="Lutzoni F."/>
            <person name="Magnuson J."/>
            <person name="Mondo S."/>
            <person name="Nolan M."/>
            <person name="Ohm R."/>
            <person name="Pangilinan J."/>
            <person name="Park H.-J."/>
            <person name="Ramirez L."/>
            <person name="Alfaro M."/>
            <person name="Sun H."/>
            <person name="Tritt A."/>
            <person name="Yoshinaga Y."/>
            <person name="Zwiers L.-H."/>
            <person name="Turgeon B."/>
            <person name="Goodwin S."/>
            <person name="Spatafora J."/>
            <person name="Crous P."/>
            <person name="Grigoriev I."/>
        </authorList>
    </citation>
    <scope>NUCLEOTIDE SEQUENCE</scope>
    <source>
        <strain evidence="2">CBS 130266</strain>
    </source>
</reference>
<organism evidence="2 3">
    <name type="scientific">Tothia fuscella</name>
    <dbReference type="NCBI Taxonomy" id="1048955"/>
    <lineage>
        <taxon>Eukaryota</taxon>
        <taxon>Fungi</taxon>
        <taxon>Dikarya</taxon>
        <taxon>Ascomycota</taxon>
        <taxon>Pezizomycotina</taxon>
        <taxon>Dothideomycetes</taxon>
        <taxon>Pleosporomycetidae</taxon>
        <taxon>Venturiales</taxon>
        <taxon>Cylindrosympodiaceae</taxon>
        <taxon>Tothia</taxon>
    </lineage>
</organism>
<evidence type="ECO:0000313" key="2">
    <source>
        <dbReference type="EMBL" id="KAF2433990.1"/>
    </source>
</evidence>
<dbReference type="Pfam" id="PF01636">
    <property type="entry name" value="APH"/>
    <property type="match status" value="1"/>
</dbReference>
<comment type="caution">
    <text evidence="2">The sequence shown here is derived from an EMBL/GenBank/DDBJ whole genome shotgun (WGS) entry which is preliminary data.</text>
</comment>
<dbReference type="OrthoDB" id="2906425at2759"/>
<feature type="non-terminal residue" evidence="2">
    <location>
        <position position="1"/>
    </location>
</feature>
<evidence type="ECO:0000259" key="1">
    <source>
        <dbReference type="Pfam" id="PF01636"/>
    </source>
</evidence>
<accession>A0A9P4NX43</accession>
<dbReference type="SUPFAM" id="SSF56112">
    <property type="entry name" value="Protein kinase-like (PK-like)"/>
    <property type="match status" value="1"/>
</dbReference>
<dbReference type="InterPro" id="IPR011009">
    <property type="entry name" value="Kinase-like_dom_sf"/>
</dbReference>